<dbReference type="InterPro" id="IPR011793">
    <property type="entry name" value="YbdK"/>
</dbReference>
<keyword evidence="1 4" id="KW-0436">Ligase</keyword>
<dbReference type="NCBIfam" id="NF010041">
    <property type="entry name" value="PRK13517.1-1"/>
    <property type="match status" value="1"/>
</dbReference>
<dbReference type="AlphaFoldDB" id="A0A5C6ATT3"/>
<dbReference type="InterPro" id="IPR014746">
    <property type="entry name" value="Gln_synth/guanido_kin_cat_dom"/>
</dbReference>
<comment type="caution">
    <text evidence="5">The sequence shown here is derived from an EMBL/GenBank/DDBJ whole genome shotgun (WGS) entry which is preliminary data.</text>
</comment>
<reference evidence="5 6" key="1">
    <citation type="submission" date="2019-02" db="EMBL/GenBank/DDBJ databases">
        <title>Deep-cultivation of Planctomycetes and their phenomic and genomic characterization uncovers novel biology.</title>
        <authorList>
            <person name="Wiegand S."/>
            <person name="Jogler M."/>
            <person name="Boedeker C."/>
            <person name="Pinto D."/>
            <person name="Vollmers J."/>
            <person name="Rivas-Marin E."/>
            <person name="Kohn T."/>
            <person name="Peeters S.H."/>
            <person name="Heuer A."/>
            <person name="Rast P."/>
            <person name="Oberbeckmann S."/>
            <person name="Bunk B."/>
            <person name="Jeske O."/>
            <person name="Meyerdierks A."/>
            <person name="Storesund J.E."/>
            <person name="Kallscheuer N."/>
            <person name="Luecker S."/>
            <person name="Lage O.M."/>
            <person name="Pohl T."/>
            <person name="Merkel B.J."/>
            <person name="Hornburger P."/>
            <person name="Mueller R.-W."/>
            <person name="Bruemmer F."/>
            <person name="Labrenz M."/>
            <person name="Spormann A.M."/>
            <person name="Op Den Camp H."/>
            <person name="Overmann J."/>
            <person name="Amann R."/>
            <person name="Jetten M.S.M."/>
            <person name="Mascher T."/>
            <person name="Medema M.H."/>
            <person name="Devos D.P."/>
            <person name="Kaster A.-K."/>
            <person name="Ovreas L."/>
            <person name="Rohde M."/>
            <person name="Galperin M.Y."/>
            <person name="Jogler C."/>
        </authorList>
    </citation>
    <scope>NUCLEOTIDE SEQUENCE [LARGE SCALE GENOMIC DNA]</scope>
    <source>
        <strain evidence="5 6">Pla52n</strain>
    </source>
</reference>
<comment type="catalytic activity">
    <reaction evidence="4">
        <text>L-cysteine + L-glutamate + ATP = gamma-L-glutamyl-L-cysteine + ADP + phosphate + H(+)</text>
        <dbReference type="Rhea" id="RHEA:13285"/>
        <dbReference type="ChEBI" id="CHEBI:15378"/>
        <dbReference type="ChEBI" id="CHEBI:29985"/>
        <dbReference type="ChEBI" id="CHEBI:30616"/>
        <dbReference type="ChEBI" id="CHEBI:35235"/>
        <dbReference type="ChEBI" id="CHEBI:43474"/>
        <dbReference type="ChEBI" id="CHEBI:58173"/>
        <dbReference type="ChEBI" id="CHEBI:456216"/>
        <dbReference type="EC" id="6.3.2.2"/>
    </reaction>
</comment>
<dbReference type="EC" id="6.3.2.2" evidence="4"/>
<dbReference type="InterPro" id="IPR050141">
    <property type="entry name" value="GCL_type2/YbdK_subfam"/>
</dbReference>
<comment type="similarity">
    <text evidence="4">Belongs to the glutamate--cysteine ligase type 2 family. YbdK subfamily.</text>
</comment>
<dbReference type="PANTHER" id="PTHR36510">
    <property type="entry name" value="GLUTAMATE--CYSTEINE LIGASE 2-RELATED"/>
    <property type="match status" value="1"/>
</dbReference>
<accession>A0A5C6ATT3</accession>
<comment type="function">
    <text evidence="4">ATP-dependent carboxylate-amine ligase which exhibits weak glutamate--cysteine ligase activity.</text>
</comment>
<dbReference type="OrthoDB" id="9769628at2"/>
<keyword evidence="2 4" id="KW-0547">Nucleotide-binding</keyword>
<evidence type="ECO:0000256" key="2">
    <source>
        <dbReference type="ARBA" id="ARBA00022741"/>
    </source>
</evidence>
<protein>
    <recommendedName>
        <fullName evidence="4">Putative glutamate--cysteine ligase 2</fullName>
        <ecNumber evidence="4">6.3.2.2</ecNumber>
    </recommendedName>
    <alternativeName>
        <fullName evidence="4">Gamma-glutamylcysteine synthetase 2</fullName>
        <shortName evidence="4">GCS 2</shortName>
        <shortName evidence="4">Gamma-GCS 2</shortName>
    </alternativeName>
</protein>
<dbReference type="RefSeq" id="WP_146521218.1">
    <property type="nucleotide sequence ID" value="NZ_CP151726.1"/>
</dbReference>
<dbReference type="InterPro" id="IPR006336">
    <property type="entry name" value="GCS2"/>
</dbReference>
<dbReference type="HAMAP" id="MF_01609">
    <property type="entry name" value="Glu_cys_ligase_2"/>
    <property type="match status" value="1"/>
</dbReference>
<proteinExistence type="inferred from homology"/>
<keyword evidence="3 4" id="KW-0067">ATP-binding</keyword>
<dbReference type="Pfam" id="PF04107">
    <property type="entry name" value="GCS2"/>
    <property type="match status" value="1"/>
</dbReference>
<dbReference type="NCBIfam" id="TIGR02050">
    <property type="entry name" value="gshA_cyan_rel"/>
    <property type="match status" value="1"/>
</dbReference>
<dbReference type="GO" id="GO:0004357">
    <property type="term" value="F:glutamate-cysteine ligase activity"/>
    <property type="evidence" value="ECO:0007669"/>
    <property type="project" value="UniProtKB-EC"/>
</dbReference>
<dbReference type="Gene3D" id="3.30.590.20">
    <property type="match status" value="1"/>
</dbReference>
<evidence type="ECO:0000256" key="1">
    <source>
        <dbReference type="ARBA" id="ARBA00022598"/>
    </source>
</evidence>
<evidence type="ECO:0000256" key="3">
    <source>
        <dbReference type="ARBA" id="ARBA00022840"/>
    </source>
</evidence>
<organism evidence="5 6">
    <name type="scientific">Stieleria varia</name>
    <dbReference type="NCBI Taxonomy" id="2528005"/>
    <lineage>
        <taxon>Bacteria</taxon>
        <taxon>Pseudomonadati</taxon>
        <taxon>Planctomycetota</taxon>
        <taxon>Planctomycetia</taxon>
        <taxon>Pirellulales</taxon>
        <taxon>Pirellulaceae</taxon>
        <taxon>Stieleria</taxon>
    </lineage>
</organism>
<sequence>MPQSAPIPTIGVEEEYQLVCPQTGALKSECQHVMDNLQGPIKADIQNELFLNTIEMASPVCQTLDDVRTSLNETRAAIIRSAEGLGFALASAATNPLILPDDSQTTPKDRYHALMERFQQIARDMFIFGCHVHVAMPEKEMGVAVMNRSRRWLPFLLALTTNSPFWNGHDTGYASFRREMWTQWPMAGPPPHFESVQDYQSCVSELVRCGAIKDESFIYWDIRLPTKVPTIEFRGADVLSRVEETVAYAGLVRAVVMKCEDDEIQGLPVPPVRHSVLTYAMWHAARFGMHRSYVDPATNARVDFPSVAESVLQELGPVLDRAGDRDCVERFIRECVEQGTGADRQRKSAGGDAMDLVNVVRQVIKETKQPGLQN</sequence>
<evidence type="ECO:0000313" key="5">
    <source>
        <dbReference type="EMBL" id="TWU02998.1"/>
    </source>
</evidence>
<evidence type="ECO:0000256" key="4">
    <source>
        <dbReference type="HAMAP-Rule" id="MF_01609"/>
    </source>
</evidence>
<evidence type="ECO:0000313" key="6">
    <source>
        <dbReference type="Proteomes" id="UP000320176"/>
    </source>
</evidence>
<keyword evidence="6" id="KW-1185">Reference proteome</keyword>
<dbReference type="PANTHER" id="PTHR36510:SF1">
    <property type="entry name" value="GLUTAMATE--CYSTEINE LIGASE 2-RELATED"/>
    <property type="match status" value="1"/>
</dbReference>
<dbReference type="EMBL" id="SJPN01000004">
    <property type="protein sequence ID" value="TWU02998.1"/>
    <property type="molecule type" value="Genomic_DNA"/>
</dbReference>
<gene>
    <name evidence="5" type="primary">ybdK_1</name>
    <name evidence="5" type="ORF">Pla52n_40870</name>
</gene>
<name>A0A5C6ATT3_9BACT</name>
<dbReference type="GO" id="GO:0005524">
    <property type="term" value="F:ATP binding"/>
    <property type="evidence" value="ECO:0007669"/>
    <property type="project" value="UniProtKB-KW"/>
</dbReference>
<dbReference type="SUPFAM" id="SSF55931">
    <property type="entry name" value="Glutamine synthetase/guanido kinase"/>
    <property type="match status" value="1"/>
</dbReference>
<dbReference type="Proteomes" id="UP000320176">
    <property type="component" value="Unassembled WGS sequence"/>
</dbReference>
<dbReference type="GO" id="GO:0042398">
    <property type="term" value="P:modified amino acid biosynthetic process"/>
    <property type="evidence" value="ECO:0007669"/>
    <property type="project" value="InterPro"/>
</dbReference>